<dbReference type="AlphaFoldDB" id="A0AAD6S4K8"/>
<feature type="compositionally biased region" description="Acidic residues" evidence="1">
    <location>
        <begin position="788"/>
        <end position="809"/>
    </location>
</feature>
<organism evidence="2 3">
    <name type="scientific">Mycena alexandri</name>
    <dbReference type="NCBI Taxonomy" id="1745969"/>
    <lineage>
        <taxon>Eukaryota</taxon>
        <taxon>Fungi</taxon>
        <taxon>Dikarya</taxon>
        <taxon>Basidiomycota</taxon>
        <taxon>Agaricomycotina</taxon>
        <taxon>Agaricomycetes</taxon>
        <taxon>Agaricomycetidae</taxon>
        <taxon>Agaricales</taxon>
        <taxon>Marasmiineae</taxon>
        <taxon>Mycenaceae</taxon>
        <taxon>Mycena</taxon>
    </lineage>
</organism>
<dbReference type="EMBL" id="JARJCM010000242">
    <property type="protein sequence ID" value="KAJ7021106.1"/>
    <property type="molecule type" value="Genomic_DNA"/>
</dbReference>
<accession>A0AAD6S4K8</accession>
<dbReference type="Proteomes" id="UP001218188">
    <property type="component" value="Unassembled WGS sequence"/>
</dbReference>
<reference evidence="2" key="1">
    <citation type="submission" date="2023-03" db="EMBL/GenBank/DDBJ databases">
        <title>Massive genome expansion in bonnet fungi (Mycena s.s.) driven by repeated elements and novel gene families across ecological guilds.</title>
        <authorList>
            <consortium name="Lawrence Berkeley National Laboratory"/>
            <person name="Harder C.B."/>
            <person name="Miyauchi S."/>
            <person name="Viragh M."/>
            <person name="Kuo A."/>
            <person name="Thoen E."/>
            <person name="Andreopoulos B."/>
            <person name="Lu D."/>
            <person name="Skrede I."/>
            <person name="Drula E."/>
            <person name="Henrissat B."/>
            <person name="Morin E."/>
            <person name="Kohler A."/>
            <person name="Barry K."/>
            <person name="LaButti K."/>
            <person name="Morin E."/>
            <person name="Salamov A."/>
            <person name="Lipzen A."/>
            <person name="Mereny Z."/>
            <person name="Hegedus B."/>
            <person name="Baldrian P."/>
            <person name="Stursova M."/>
            <person name="Weitz H."/>
            <person name="Taylor A."/>
            <person name="Grigoriev I.V."/>
            <person name="Nagy L.G."/>
            <person name="Martin F."/>
            <person name="Kauserud H."/>
        </authorList>
    </citation>
    <scope>NUCLEOTIDE SEQUENCE</scope>
    <source>
        <strain evidence="2">CBHHK200</strain>
    </source>
</reference>
<feature type="region of interest" description="Disordered" evidence="1">
    <location>
        <begin position="778"/>
        <end position="809"/>
    </location>
</feature>
<feature type="region of interest" description="Disordered" evidence="1">
    <location>
        <begin position="662"/>
        <end position="686"/>
    </location>
</feature>
<feature type="compositionally biased region" description="Basic and acidic residues" evidence="1">
    <location>
        <begin position="669"/>
        <end position="686"/>
    </location>
</feature>
<protein>
    <submittedName>
        <fullName evidence="2">Uncharacterized protein</fullName>
    </submittedName>
</protein>
<name>A0AAD6S4K8_9AGAR</name>
<keyword evidence="3" id="KW-1185">Reference proteome</keyword>
<evidence type="ECO:0000313" key="2">
    <source>
        <dbReference type="EMBL" id="KAJ7021106.1"/>
    </source>
</evidence>
<comment type="caution">
    <text evidence="2">The sequence shown here is derived from an EMBL/GenBank/DDBJ whole genome shotgun (WGS) entry which is preliminary data.</text>
</comment>
<evidence type="ECO:0000313" key="3">
    <source>
        <dbReference type="Proteomes" id="UP001218188"/>
    </source>
</evidence>
<proteinExistence type="predicted"/>
<evidence type="ECO:0000256" key="1">
    <source>
        <dbReference type="SAM" id="MobiDB-lite"/>
    </source>
</evidence>
<sequence>MELYTKKDAATRKKDALSRKVSRFDNRLEAGVAKLSTQSLLDDGAFSNEVRECVRDIVSFGAPVDSVNKIIHAVAKALNIRICDDISSRSVGRIILEGLVGAQVQVVDAVKNTDHFTASGDGTSHKNLNYESRFIFVKDKLLALGLTQAPNHTSEEQMAGWMALIREMYAAYNASPLGREHPEDFRTFYIKITGMMTDHAADQKKLRALFLEMKKRMDHEIRGERALLCLSAPKLLDVIYEITDTKIQAAGGMAAWDALTAEERTRRNSTLHTELTQKFGQAEFEKLTPEERAEALFFHCGGCFMHKDLNAHKGGVVRMIAAWLKHGFSQPIILMNKDNAAAASSGSSAAKERAEKVSSRGAVKLCELMGILLNNKDDKRGQQDSHGVYFAAHEHIGHSIRFPDTSNTRYQCYSLAAAEIIVNLPVYREMMQFIRDRKMSLAYTNLEKNIWEGINDLRTIVELVVLLWYGQNFSHPVMRIVRARSSAGGPQNLWDMGPAIRQLIAHLERVIADPNIIMGPNLTHTTASMDGKPWERPEAMYAAHALLPTLPLNEVRVVFVEFLEGALEKWRSFGSDVLESNLTDAQKRKAAMPATNCINEGFLGSNARVALRRAPNATVDHINAKAQYKQNGTGEFIAEKLNTPAAQQFLRQEARAISAEGRQRKRKIAQAEHDQRTVNEHREKRTKFDAKKAKEIADINKCVPIFDASRFTDPAMLKEILVPQLDLQLKWHRLRELEVDKKTEIPALSKLKKNQKADLIVAAIGRWMPRVSAGEVSLMGPEVLQTTEEGEEGVEPDDEEDDAGYGEQD</sequence>
<gene>
    <name evidence="2" type="ORF">C8F04DRAFT_1050130</name>
</gene>